<evidence type="ECO:0000256" key="1">
    <source>
        <dbReference type="ARBA" id="ARBA00008535"/>
    </source>
</evidence>
<evidence type="ECO:0000313" key="6">
    <source>
        <dbReference type="EMBL" id="SBQ99866.1"/>
    </source>
</evidence>
<dbReference type="InterPro" id="IPR027417">
    <property type="entry name" value="P-loop_NTPase"/>
</dbReference>
<keyword evidence="3" id="KW-0342">GTP-binding</keyword>
<dbReference type="FunFam" id="3.40.50.300:FF:000366">
    <property type="entry name" value="GTPase, IMAP family member 2"/>
    <property type="match status" value="1"/>
</dbReference>
<dbReference type="PANTHER" id="PTHR10903">
    <property type="entry name" value="GTPASE, IMAP FAMILY MEMBER-RELATED"/>
    <property type="match status" value="1"/>
</dbReference>
<accession>A0A1A8IRA9</accession>
<dbReference type="Pfam" id="PF04548">
    <property type="entry name" value="AIG1"/>
    <property type="match status" value="1"/>
</dbReference>
<evidence type="ECO:0000259" key="5">
    <source>
        <dbReference type="PROSITE" id="PS51720"/>
    </source>
</evidence>
<protein>
    <recommendedName>
        <fullName evidence="5">AIG1-type G domain-containing protein</fullName>
    </recommendedName>
</protein>
<dbReference type="InterPro" id="IPR006703">
    <property type="entry name" value="G_AIG1"/>
</dbReference>
<dbReference type="PROSITE" id="PS51720">
    <property type="entry name" value="G_AIG1"/>
    <property type="match status" value="1"/>
</dbReference>
<dbReference type="EMBL" id="HAED01013421">
    <property type="protein sequence ID" value="SBQ99866.1"/>
    <property type="molecule type" value="Transcribed_RNA"/>
</dbReference>
<gene>
    <name evidence="6" type="primary">Nfu_g_1_012626</name>
</gene>
<dbReference type="Gene3D" id="3.40.50.300">
    <property type="entry name" value="P-loop containing nucleotide triphosphate hydrolases"/>
    <property type="match status" value="1"/>
</dbReference>
<sequence>MGSVQSSAGFHSQILPDEFTRRIVVLGKTGAGKSSLTNTLFGEKVCETNHSPTSGTAKCQAESRIVNGRSVTVIDTPGFFDTGRSEEEMKVEIVRCITECAPGPHVFIIVLKVEKYTEQENEVINRMADYFSDDALRFATVLFTHGDQLPEGEKIEEFVRKSKDLSHVVRKCGNRCNVIDNKYWNNNWDEYRSNQFQVEELLITMDTIIKANNKGYYTHEMLQKVKRSIEEEEDRLKEDDEMPSLCEIREKSKAVARATLLHDVSGLNTRALLKIFLSGSMKLVTTEDGVIPGHGATFTSRTVAVPTGEGATDGPTSSDAEAASKDEKAAEHLK</sequence>
<reference evidence="6" key="1">
    <citation type="submission" date="2016-05" db="EMBL/GenBank/DDBJ databases">
        <authorList>
            <person name="Lavstsen T."/>
            <person name="Jespersen J.S."/>
        </authorList>
    </citation>
    <scope>NUCLEOTIDE SEQUENCE</scope>
    <source>
        <tissue evidence="6">Brain</tissue>
    </source>
</reference>
<feature type="domain" description="AIG1-type G" evidence="5">
    <location>
        <begin position="18"/>
        <end position="226"/>
    </location>
</feature>
<comment type="similarity">
    <text evidence="1">Belongs to the TRAFAC class TrmE-Era-EngA-EngB-Septin-like GTPase superfamily. AIG1/Toc34/Toc159-like paraseptin GTPase family. IAN subfamily.</text>
</comment>
<organism evidence="6">
    <name type="scientific">Nothobranchius kuhntae</name>
    <name type="common">Beira killifish</name>
    <dbReference type="NCBI Taxonomy" id="321403"/>
    <lineage>
        <taxon>Eukaryota</taxon>
        <taxon>Metazoa</taxon>
        <taxon>Chordata</taxon>
        <taxon>Craniata</taxon>
        <taxon>Vertebrata</taxon>
        <taxon>Euteleostomi</taxon>
        <taxon>Actinopterygii</taxon>
        <taxon>Neopterygii</taxon>
        <taxon>Teleostei</taxon>
        <taxon>Neoteleostei</taxon>
        <taxon>Acanthomorphata</taxon>
        <taxon>Ovalentaria</taxon>
        <taxon>Atherinomorphae</taxon>
        <taxon>Cyprinodontiformes</taxon>
        <taxon>Nothobranchiidae</taxon>
        <taxon>Nothobranchius</taxon>
    </lineage>
</organism>
<evidence type="ECO:0000256" key="2">
    <source>
        <dbReference type="ARBA" id="ARBA00022741"/>
    </source>
</evidence>
<dbReference type="PANTHER" id="PTHR10903:SF62">
    <property type="entry name" value="GTPASE IMAP FAMILY MEMBER 4-LIKE-RELATED"/>
    <property type="match status" value="1"/>
</dbReference>
<dbReference type="GO" id="GO:0005525">
    <property type="term" value="F:GTP binding"/>
    <property type="evidence" value="ECO:0007669"/>
    <property type="project" value="UniProtKB-KW"/>
</dbReference>
<keyword evidence="2" id="KW-0547">Nucleotide-binding</keyword>
<feature type="compositionally biased region" description="Basic and acidic residues" evidence="4">
    <location>
        <begin position="322"/>
        <end position="334"/>
    </location>
</feature>
<evidence type="ECO:0000256" key="4">
    <source>
        <dbReference type="SAM" id="MobiDB-lite"/>
    </source>
</evidence>
<feature type="region of interest" description="Disordered" evidence="4">
    <location>
        <begin position="304"/>
        <end position="334"/>
    </location>
</feature>
<reference evidence="6" key="2">
    <citation type="submission" date="2016-06" db="EMBL/GenBank/DDBJ databases">
        <title>The genome of a short-lived fish provides insights into sex chromosome evolution and the genetic control of aging.</title>
        <authorList>
            <person name="Reichwald K."/>
            <person name="Felder M."/>
            <person name="Petzold A."/>
            <person name="Koch P."/>
            <person name="Groth M."/>
            <person name="Platzer M."/>
        </authorList>
    </citation>
    <scope>NUCLEOTIDE SEQUENCE</scope>
    <source>
        <tissue evidence="6">Brain</tissue>
    </source>
</reference>
<evidence type="ECO:0000256" key="3">
    <source>
        <dbReference type="ARBA" id="ARBA00023134"/>
    </source>
</evidence>
<name>A0A1A8IRA9_NOTKU</name>
<dbReference type="InterPro" id="IPR045058">
    <property type="entry name" value="GIMA/IAN/Toc"/>
</dbReference>
<proteinExistence type="inferred from homology"/>
<dbReference type="AlphaFoldDB" id="A0A1A8IRA9"/>
<dbReference type="SUPFAM" id="SSF52540">
    <property type="entry name" value="P-loop containing nucleoside triphosphate hydrolases"/>
    <property type="match status" value="1"/>
</dbReference>